<protein>
    <recommendedName>
        <fullName evidence="4">3-oxoacyl-[acyl-carrier-protein] synthase 2</fullName>
        <ecNumber evidence="3">2.3.1.179</ecNumber>
    </recommendedName>
    <alternativeName>
        <fullName evidence="13">3-oxoacyl-[acyl-carrier-protein] synthase II</fullName>
    </alternativeName>
    <alternativeName>
        <fullName evidence="12">Beta-ketoacyl-ACP synthase II</fullName>
    </alternativeName>
</protein>
<evidence type="ECO:0000259" key="18">
    <source>
        <dbReference type="PROSITE" id="PS52004"/>
    </source>
</evidence>
<dbReference type="Pfam" id="PF02801">
    <property type="entry name" value="Ketoacyl-synt_C"/>
    <property type="match status" value="1"/>
</dbReference>
<dbReference type="KEGG" id="bsol:FSW04_06065"/>
<dbReference type="InterPro" id="IPR020841">
    <property type="entry name" value="PKS_Beta-ketoAc_synthase_dom"/>
</dbReference>
<evidence type="ECO:0000313" key="19">
    <source>
        <dbReference type="EMBL" id="QEC47197.1"/>
    </source>
</evidence>
<comment type="function">
    <text evidence="11">Involved in the type II fatty acid elongation cycle. Catalyzes the elongation of a wide range of acyl-ACP by the addition of two carbons from malonyl-ACP to an acyl acceptor. Can efficiently catalyze the conversion of palmitoleoyl-ACP (cis-hexadec-9-enoyl-ACP) to cis-vaccenoyl-ACP (cis-octadec-11-enoyl-ACP), an essential step in the thermal regulation of fatty acid composition.</text>
</comment>
<keyword evidence="10" id="KW-0012">Acyltransferase</keyword>
<name>A0A5B8U2E8_9ACTN</name>
<evidence type="ECO:0000256" key="12">
    <source>
        <dbReference type="ARBA" id="ARBA00029675"/>
    </source>
</evidence>
<evidence type="ECO:0000256" key="7">
    <source>
        <dbReference type="ARBA" id="ARBA00022832"/>
    </source>
</evidence>
<dbReference type="OrthoDB" id="9808669at2"/>
<evidence type="ECO:0000256" key="16">
    <source>
        <dbReference type="PIRSR" id="PIRSR000447-1"/>
    </source>
</evidence>
<dbReference type="EC" id="2.3.1.179" evidence="3"/>
<dbReference type="Gene3D" id="3.40.47.10">
    <property type="match status" value="1"/>
</dbReference>
<comment type="catalytic activity">
    <reaction evidence="14">
        <text>(9Z)-hexadecenoyl-[ACP] + malonyl-[ACP] + H(+) = 3-oxo-(11Z)-octadecenoyl-[ACP] + holo-[ACP] + CO2</text>
        <dbReference type="Rhea" id="RHEA:55040"/>
        <dbReference type="Rhea" id="RHEA-COMP:9623"/>
        <dbReference type="Rhea" id="RHEA-COMP:9685"/>
        <dbReference type="Rhea" id="RHEA-COMP:10800"/>
        <dbReference type="Rhea" id="RHEA-COMP:14074"/>
        <dbReference type="ChEBI" id="CHEBI:15378"/>
        <dbReference type="ChEBI" id="CHEBI:16526"/>
        <dbReference type="ChEBI" id="CHEBI:64479"/>
        <dbReference type="ChEBI" id="CHEBI:78449"/>
        <dbReference type="ChEBI" id="CHEBI:83989"/>
        <dbReference type="ChEBI" id="CHEBI:138538"/>
        <dbReference type="EC" id="2.3.1.179"/>
    </reaction>
</comment>
<dbReference type="CDD" id="cd00834">
    <property type="entry name" value="KAS_I_II"/>
    <property type="match status" value="1"/>
</dbReference>
<keyword evidence="7" id="KW-0276">Fatty acid metabolism</keyword>
<dbReference type="PIRSF" id="PIRSF000447">
    <property type="entry name" value="KAS_II"/>
    <property type="match status" value="1"/>
</dbReference>
<gene>
    <name evidence="19" type="ORF">FSW04_06065</name>
</gene>
<dbReference type="PANTHER" id="PTHR11712:SF336">
    <property type="entry name" value="3-OXOACYL-[ACYL-CARRIER-PROTEIN] SYNTHASE, MITOCHONDRIAL"/>
    <property type="match status" value="1"/>
</dbReference>
<accession>A0A5B8U2E8</accession>
<evidence type="ECO:0000256" key="10">
    <source>
        <dbReference type="ARBA" id="ARBA00023315"/>
    </source>
</evidence>
<evidence type="ECO:0000256" key="8">
    <source>
        <dbReference type="ARBA" id="ARBA00023098"/>
    </source>
</evidence>
<evidence type="ECO:0000256" key="14">
    <source>
        <dbReference type="ARBA" id="ARBA00047318"/>
    </source>
</evidence>
<keyword evidence="5" id="KW-0444">Lipid biosynthesis</keyword>
<dbReference type="FunFam" id="3.40.47.10:FF:000029">
    <property type="entry name" value="3-oxoacyl-[acyl-carrier-protein] synthase 1"/>
    <property type="match status" value="1"/>
</dbReference>
<keyword evidence="20" id="KW-1185">Reference proteome</keyword>
<dbReference type="SUPFAM" id="SSF53901">
    <property type="entry name" value="Thiolase-like"/>
    <property type="match status" value="2"/>
</dbReference>
<evidence type="ECO:0000256" key="9">
    <source>
        <dbReference type="ARBA" id="ARBA00023160"/>
    </source>
</evidence>
<dbReference type="SMART" id="SM00825">
    <property type="entry name" value="PKS_KS"/>
    <property type="match status" value="1"/>
</dbReference>
<dbReference type="RefSeq" id="WP_146917369.1">
    <property type="nucleotide sequence ID" value="NZ_CP042430.1"/>
</dbReference>
<dbReference type="InterPro" id="IPR014031">
    <property type="entry name" value="Ketoacyl_synth_C"/>
</dbReference>
<keyword evidence="8" id="KW-0443">Lipid metabolism</keyword>
<dbReference type="InterPro" id="IPR014030">
    <property type="entry name" value="Ketoacyl_synth_N"/>
</dbReference>
<evidence type="ECO:0000256" key="17">
    <source>
        <dbReference type="RuleBase" id="RU003694"/>
    </source>
</evidence>
<evidence type="ECO:0000256" key="11">
    <source>
        <dbReference type="ARBA" id="ARBA00024006"/>
    </source>
</evidence>
<dbReference type="GO" id="GO:0004315">
    <property type="term" value="F:3-oxoacyl-[acyl-carrier-protein] synthase activity"/>
    <property type="evidence" value="ECO:0007669"/>
    <property type="project" value="UniProtKB-EC"/>
</dbReference>
<dbReference type="PANTHER" id="PTHR11712">
    <property type="entry name" value="POLYKETIDE SYNTHASE-RELATED"/>
    <property type="match status" value="1"/>
</dbReference>
<comment type="catalytic activity">
    <reaction evidence="15">
        <text>a fatty acyl-[ACP] + malonyl-[ACP] + H(+) = a 3-oxoacyl-[ACP] + holo-[ACP] + CO2</text>
        <dbReference type="Rhea" id="RHEA:22836"/>
        <dbReference type="Rhea" id="RHEA-COMP:9623"/>
        <dbReference type="Rhea" id="RHEA-COMP:9685"/>
        <dbReference type="Rhea" id="RHEA-COMP:9916"/>
        <dbReference type="Rhea" id="RHEA-COMP:14125"/>
        <dbReference type="ChEBI" id="CHEBI:15378"/>
        <dbReference type="ChEBI" id="CHEBI:16526"/>
        <dbReference type="ChEBI" id="CHEBI:64479"/>
        <dbReference type="ChEBI" id="CHEBI:78449"/>
        <dbReference type="ChEBI" id="CHEBI:78776"/>
        <dbReference type="ChEBI" id="CHEBI:138651"/>
    </reaction>
</comment>
<dbReference type="InterPro" id="IPR016039">
    <property type="entry name" value="Thiolase-like"/>
</dbReference>
<comment type="similarity">
    <text evidence="2 17">Belongs to the thiolase-like superfamily. Beta-ketoacyl-ACP synthases family.</text>
</comment>
<organism evidence="19 20">
    <name type="scientific">Baekduia soli</name>
    <dbReference type="NCBI Taxonomy" id="496014"/>
    <lineage>
        <taxon>Bacteria</taxon>
        <taxon>Bacillati</taxon>
        <taxon>Actinomycetota</taxon>
        <taxon>Thermoleophilia</taxon>
        <taxon>Solirubrobacterales</taxon>
        <taxon>Baekduiaceae</taxon>
        <taxon>Baekduia</taxon>
    </lineage>
</organism>
<evidence type="ECO:0000256" key="15">
    <source>
        <dbReference type="ARBA" id="ARBA00047659"/>
    </source>
</evidence>
<dbReference type="GO" id="GO:0030497">
    <property type="term" value="P:fatty acid elongation"/>
    <property type="evidence" value="ECO:0007669"/>
    <property type="project" value="UniProtKB-ARBA"/>
</dbReference>
<evidence type="ECO:0000256" key="6">
    <source>
        <dbReference type="ARBA" id="ARBA00022679"/>
    </source>
</evidence>
<evidence type="ECO:0000256" key="3">
    <source>
        <dbReference type="ARBA" id="ARBA00012356"/>
    </source>
</evidence>
<keyword evidence="9" id="KW-0275">Fatty acid biosynthesis</keyword>
<dbReference type="InterPro" id="IPR017568">
    <property type="entry name" value="3-oxoacyl-ACP_synth-2"/>
</dbReference>
<feature type="active site" description="For beta-ketoacyl synthase activity" evidence="16">
    <location>
        <position position="150"/>
    </location>
</feature>
<feature type="domain" description="Ketosynthase family 3 (KS3)" evidence="18">
    <location>
        <begin position="1"/>
        <end position="391"/>
    </location>
</feature>
<comment type="pathway">
    <text evidence="1">Lipid metabolism; fatty acid biosynthesis.</text>
</comment>
<dbReference type="AlphaFoldDB" id="A0A5B8U2E8"/>
<dbReference type="EMBL" id="CP042430">
    <property type="protein sequence ID" value="QEC47197.1"/>
    <property type="molecule type" value="Genomic_DNA"/>
</dbReference>
<evidence type="ECO:0000256" key="2">
    <source>
        <dbReference type="ARBA" id="ARBA00008467"/>
    </source>
</evidence>
<evidence type="ECO:0000313" key="20">
    <source>
        <dbReference type="Proteomes" id="UP000321805"/>
    </source>
</evidence>
<sequence length="392" mass="40177">MGSIVVTGRGVVSSLGNGADTFFDALLKLRSGIGDEGIAPCAEFDPETSMTPKEVRRNDRFTQLAVAATDEAAAEAGLMGEVDPARVGVIIGTGVGGLTTMAIECENWLTKGDRAVSPLFVPMMMPNAAAGQVAMRLGAHGPGFSVASACATGAHAIGEAKRMIERGDADVVVAGGTEAALIGLCLAAFRRMGALSREGVSRPFDERRDGFVMGEGAAVLVLEREEHAVARGAKVLARVVGYGASNDAFHITQPEENGRGAIEAMRAALRDADLSPADVGYVNAHGTSTPINDRVESKALRDVMGDDGPPVSSCKGAIGHTLGAAGAIEAVACVEALRHGALPPTLGLEQIDPECEADHIAGAPREAPDLKVALSNSFGFGGQNATLVLQAA</sequence>
<dbReference type="Proteomes" id="UP000321805">
    <property type="component" value="Chromosome"/>
</dbReference>
<evidence type="ECO:0000256" key="1">
    <source>
        <dbReference type="ARBA" id="ARBA00005194"/>
    </source>
</evidence>
<dbReference type="InterPro" id="IPR000794">
    <property type="entry name" value="Beta-ketoacyl_synthase"/>
</dbReference>
<evidence type="ECO:0000256" key="13">
    <source>
        <dbReference type="ARBA" id="ARBA00032171"/>
    </source>
</evidence>
<dbReference type="FunFam" id="3.40.47.10:FF:000018">
    <property type="entry name" value="3-oxoacyl-[acyl-carrier-protein] synthase 2"/>
    <property type="match status" value="1"/>
</dbReference>
<reference evidence="19 20" key="1">
    <citation type="journal article" date="2018" name="J. Microbiol.">
        <title>Baekduia soli gen. nov., sp. nov., a novel bacterium isolated from the soil of Baekdu Mountain and proposal of a novel family name, Baekduiaceae fam. nov.</title>
        <authorList>
            <person name="An D.S."/>
            <person name="Siddiqi M.Z."/>
            <person name="Kim K.H."/>
            <person name="Yu H.S."/>
            <person name="Im W.T."/>
        </authorList>
    </citation>
    <scope>NUCLEOTIDE SEQUENCE [LARGE SCALE GENOMIC DNA]</scope>
    <source>
        <strain evidence="19 20">BR7-21</strain>
    </source>
</reference>
<dbReference type="Pfam" id="PF00109">
    <property type="entry name" value="ketoacyl-synt"/>
    <property type="match status" value="1"/>
</dbReference>
<proteinExistence type="inferred from homology"/>
<evidence type="ECO:0000256" key="4">
    <source>
        <dbReference type="ARBA" id="ARBA00014657"/>
    </source>
</evidence>
<evidence type="ECO:0000256" key="5">
    <source>
        <dbReference type="ARBA" id="ARBA00022516"/>
    </source>
</evidence>
<dbReference type="NCBIfam" id="NF005589">
    <property type="entry name" value="PRK07314.1"/>
    <property type="match status" value="1"/>
</dbReference>
<dbReference type="PROSITE" id="PS52004">
    <property type="entry name" value="KS3_2"/>
    <property type="match status" value="1"/>
</dbReference>
<keyword evidence="6 17" id="KW-0808">Transferase</keyword>
<dbReference type="UniPathway" id="UPA00094"/>